<keyword evidence="4" id="KW-1185">Reference proteome</keyword>
<dbReference type="AlphaFoldDB" id="A0A9L0RX95"/>
<dbReference type="GO" id="GO:0006355">
    <property type="term" value="P:regulation of DNA-templated transcription"/>
    <property type="evidence" value="ECO:0007669"/>
    <property type="project" value="InterPro"/>
</dbReference>
<evidence type="ECO:0000313" key="4">
    <source>
        <dbReference type="Proteomes" id="UP000002281"/>
    </source>
</evidence>
<dbReference type="Proteomes" id="UP000002281">
    <property type="component" value="Chromosome 11"/>
</dbReference>
<gene>
    <name evidence="3" type="primary">ZNF286A</name>
</gene>
<evidence type="ECO:0000256" key="1">
    <source>
        <dbReference type="SAM" id="MobiDB-lite"/>
    </source>
</evidence>
<name>A0A9L0RX95_HORSE</name>
<dbReference type="PROSITE" id="PS50805">
    <property type="entry name" value="KRAB"/>
    <property type="match status" value="1"/>
</dbReference>
<proteinExistence type="predicted"/>
<dbReference type="GeneTree" id="ENSGT00940000161686"/>
<dbReference type="InterPro" id="IPR036051">
    <property type="entry name" value="KRAB_dom_sf"/>
</dbReference>
<sequence length="183" mass="21209">MDTDLAEMPEKRVLSSQDSSFSQEKSTEEGEVAALRLTARSQASVTFKDVAMDFTPEEWGKLDPAQRDVMLENYRNLVSLWLPVSKPENYYLENAKEPLMLERKAPKSGYSGKCLLRTLPFEDEVPKEDVMAALHLSIFSEEFLDCSNTLTSPEEFYNQLIRFYKVCHYNRNWIGFIDPFRDN</sequence>
<feature type="compositionally biased region" description="Low complexity" evidence="1">
    <location>
        <begin position="15"/>
        <end position="24"/>
    </location>
</feature>
<dbReference type="Ensembl" id="ENSECAT00000063778.2">
    <property type="protein sequence ID" value="ENSECAP00000066503.1"/>
    <property type="gene ID" value="ENSECAG00000002943.4"/>
</dbReference>
<feature type="domain" description="KRAB" evidence="2">
    <location>
        <begin position="45"/>
        <end position="111"/>
    </location>
</feature>
<dbReference type="InterPro" id="IPR001909">
    <property type="entry name" value="KRAB"/>
</dbReference>
<reference evidence="3" key="2">
    <citation type="submission" date="2025-08" db="UniProtKB">
        <authorList>
            <consortium name="Ensembl"/>
        </authorList>
    </citation>
    <scope>IDENTIFICATION</scope>
    <source>
        <strain evidence="3">Thoroughbred</strain>
    </source>
</reference>
<dbReference type="InterPro" id="IPR050169">
    <property type="entry name" value="Krueppel_C2H2_ZnF"/>
</dbReference>
<dbReference type="Pfam" id="PF01352">
    <property type="entry name" value="KRAB"/>
    <property type="match status" value="1"/>
</dbReference>
<dbReference type="PANTHER" id="PTHR23232:SF138">
    <property type="entry name" value="KRAB DOMAIN-CONTAINING PROTEIN"/>
    <property type="match status" value="1"/>
</dbReference>
<dbReference type="PANTHER" id="PTHR23232">
    <property type="entry name" value="KRAB DOMAIN C2H2 ZINC FINGER"/>
    <property type="match status" value="1"/>
</dbReference>
<dbReference type="Gene3D" id="6.10.140.140">
    <property type="match status" value="1"/>
</dbReference>
<accession>A0A9L0RX95</accession>
<feature type="region of interest" description="Disordered" evidence="1">
    <location>
        <begin position="1"/>
        <end position="27"/>
    </location>
</feature>
<dbReference type="SUPFAM" id="SSF109640">
    <property type="entry name" value="KRAB domain (Kruppel-associated box)"/>
    <property type="match status" value="1"/>
</dbReference>
<reference evidence="3 4" key="1">
    <citation type="journal article" date="2009" name="Science">
        <title>Genome sequence, comparative analysis, and population genetics of the domestic horse.</title>
        <authorList>
            <consortium name="Broad Institute Genome Sequencing Platform"/>
            <consortium name="Broad Institute Whole Genome Assembly Team"/>
            <person name="Wade C.M."/>
            <person name="Giulotto E."/>
            <person name="Sigurdsson S."/>
            <person name="Zoli M."/>
            <person name="Gnerre S."/>
            <person name="Imsland F."/>
            <person name="Lear T.L."/>
            <person name="Adelson D.L."/>
            <person name="Bailey E."/>
            <person name="Bellone R.R."/>
            <person name="Bloecker H."/>
            <person name="Distl O."/>
            <person name="Edgar R.C."/>
            <person name="Garber M."/>
            <person name="Leeb T."/>
            <person name="Mauceli E."/>
            <person name="MacLeod J.N."/>
            <person name="Penedo M.C.T."/>
            <person name="Raison J.M."/>
            <person name="Sharpe T."/>
            <person name="Vogel J."/>
            <person name="Andersson L."/>
            <person name="Antczak D.F."/>
            <person name="Biagi T."/>
            <person name="Binns M.M."/>
            <person name="Chowdhary B.P."/>
            <person name="Coleman S.J."/>
            <person name="Della Valle G."/>
            <person name="Fryc S."/>
            <person name="Guerin G."/>
            <person name="Hasegawa T."/>
            <person name="Hill E.W."/>
            <person name="Jurka J."/>
            <person name="Kiialainen A."/>
            <person name="Lindgren G."/>
            <person name="Liu J."/>
            <person name="Magnani E."/>
            <person name="Mickelson J.R."/>
            <person name="Murray J."/>
            <person name="Nergadze S.G."/>
            <person name="Onofrio R."/>
            <person name="Pedroni S."/>
            <person name="Piras M.F."/>
            <person name="Raudsepp T."/>
            <person name="Rocchi M."/>
            <person name="Roeed K.H."/>
            <person name="Ryder O.A."/>
            <person name="Searle S."/>
            <person name="Skow L."/>
            <person name="Swinburne J.E."/>
            <person name="Syvaenen A.C."/>
            <person name="Tozaki T."/>
            <person name="Valberg S.J."/>
            <person name="Vaudin M."/>
            <person name="White J.R."/>
            <person name="Zody M.C."/>
            <person name="Lander E.S."/>
            <person name="Lindblad-Toh K."/>
        </authorList>
    </citation>
    <scope>NUCLEOTIDE SEQUENCE [LARGE SCALE GENOMIC DNA]</scope>
    <source>
        <strain evidence="3 4">Thoroughbred</strain>
    </source>
</reference>
<reference evidence="3" key="3">
    <citation type="submission" date="2025-09" db="UniProtKB">
        <authorList>
            <consortium name="Ensembl"/>
        </authorList>
    </citation>
    <scope>IDENTIFICATION</scope>
    <source>
        <strain evidence="3">Thoroughbred</strain>
    </source>
</reference>
<organism evidence="3 4">
    <name type="scientific">Equus caballus</name>
    <name type="common">Horse</name>
    <dbReference type="NCBI Taxonomy" id="9796"/>
    <lineage>
        <taxon>Eukaryota</taxon>
        <taxon>Metazoa</taxon>
        <taxon>Chordata</taxon>
        <taxon>Craniata</taxon>
        <taxon>Vertebrata</taxon>
        <taxon>Euteleostomi</taxon>
        <taxon>Mammalia</taxon>
        <taxon>Eutheria</taxon>
        <taxon>Laurasiatheria</taxon>
        <taxon>Perissodactyla</taxon>
        <taxon>Equidae</taxon>
        <taxon>Equus</taxon>
    </lineage>
</organism>
<evidence type="ECO:0000313" key="3">
    <source>
        <dbReference type="Ensembl" id="ENSECAP00000066503.1"/>
    </source>
</evidence>
<dbReference type="CDD" id="cd07765">
    <property type="entry name" value="KRAB_A-box"/>
    <property type="match status" value="1"/>
</dbReference>
<protein>
    <submittedName>
        <fullName evidence="3">Zinc finger protein 286A</fullName>
    </submittedName>
</protein>
<dbReference type="SMART" id="SM00349">
    <property type="entry name" value="KRAB"/>
    <property type="match status" value="1"/>
</dbReference>
<evidence type="ECO:0000259" key="2">
    <source>
        <dbReference type="PROSITE" id="PS50805"/>
    </source>
</evidence>